<dbReference type="SUPFAM" id="SSF55658">
    <property type="entry name" value="L9 N-domain-like"/>
    <property type="match status" value="1"/>
</dbReference>
<dbReference type="Pfam" id="PF03948">
    <property type="entry name" value="Ribosomal_L9_C"/>
    <property type="match status" value="1"/>
</dbReference>
<keyword evidence="5" id="KW-0687">Ribonucleoprotein</keyword>
<dbReference type="Gene3D" id="3.10.430.100">
    <property type="entry name" value="Ribosomal protein L9, C-terminal domain"/>
    <property type="match status" value="1"/>
</dbReference>
<dbReference type="GeneID" id="40488343"/>
<proteinExistence type="inferred from homology"/>
<keyword evidence="2" id="KW-0699">rRNA-binding</keyword>
<dbReference type="SUPFAM" id="SSF55653">
    <property type="entry name" value="Ribosomal protein L9 C-domain"/>
    <property type="match status" value="1"/>
</dbReference>
<evidence type="ECO:0000256" key="4">
    <source>
        <dbReference type="ARBA" id="ARBA00022980"/>
    </source>
</evidence>
<comment type="similarity">
    <text evidence="1">Belongs to the bacterial ribosomal protein bL9 family.</text>
</comment>
<dbReference type="NCBIfam" id="TIGR00158">
    <property type="entry name" value="L9"/>
    <property type="match status" value="1"/>
</dbReference>
<keyword evidence="4 9" id="KW-0689">Ribosomal protein</keyword>
<dbReference type="GO" id="GO:0019843">
    <property type="term" value="F:rRNA binding"/>
    <property type="evidence" value="ECO:0007669"/>
    <property type="project" value="UniProtKB-KW"/>
</dbReference>
<evidence type="ECO:0000259" key="8">
    <source>
        <dbReference type="Pfam" id="PF03948"/>
    </source>
</evidence>
<dbReference type="InterPro" id="IPR020070">
    <property type="entry name" value="Ribosomal_bL9_N"/>
</dbReference>
<dbReference type="EMBL" id="MH853471">
    <property type="protein sequence ID" value="QCH39737.1"/>
    <property type="molecule type" value="Genomic_DNA"/>
</dbReference>
<evidence type="ECO:0000256" key="5">
    <source>
        <dbReference type="ARBA" id="ARBA00023274"/>
    </source>
</evidence>
<reference evidence="9" key="1">
    <citation type="submission" date="2018-09" db="EMBL/GenBank/DDBJ databases">
        <authorList>
            <person name="Pasella M."/>
            <person name="Verbruggen H."/>
            <person name="Nelson W.A."/>
            <person name="Diaz-Tapia P."/>
        </authorList>
    </citation>
    <scope>NUCLEOTIDE SEQUENCE</scope>
</reference>
<protein>
    <recommendedName>
        <fullName evidence="6">50S ribosomal protein L9, chloroplastic</fullName>
    </recommendedName>
</protein>
<accession>A0A4D6UWE8</accession>
<evidence type="ECO:0000313" key="9">
    <source>
        <dbReference type="EMBL" id="QCH39737.1"/>
    </source>
</evidence>
<evidence type="ECO:0000256" key="2">
    <source>
        <dbReference type="ARBA" id="ARBA00022730"/>
    </source>
</evidence>
<dbReference type="AlphaFoldDB" id="A0A4D6UWE8"/>
<dbReference type="InterPro" id="IPR000244">
    <property type="entry name" value="Ribosomal_bL9"/>
</dbReference>
<dbReference type="GO" id="GO:0005840">
    <property type="term" value="C:ribosome"/>
    <property type="evidence" value="ECO:0007669"/>
    <property type="project" value="UniProtKB-KW"/>
</dbReference>
<evidence type="ECO:0000256" key="6">
    <source>
        <dbReference type="ARBA" id="ARBA00035427"/>
    </source>
</evidence>
<dbReference type="PANTHER" id="PTHR21368">
    <property type="entry name" value="50S RIBOSOMAL PROTEIN L9"/>
    <property type="match status" value="1"/>
</dbReference>
<dbReference type="RefSeq" id="YP_009654450.1">
    <property type="nucleotide sequence ID" value="NC_042794.1"/>
</dbReference>
<keyword evidence="3" id="KW-0694">RNA-binding</keyword>
<evidence type="ECO:0000256" key="1">
    <source>
        <dbReference type="ARBA" id="ARBA00010605"/>
    </source>
</evidence>
<geneLocation type="plastid" evidence="9"/>
<dbReference type="GO" id="GO:1990904">
    <property type="term" value="C:ribonucleoprotein complex"/>
    <property type="evidence" value="ECO:0007669"/>
    <property type="project" value="UniProtKB-KW"/>
</dbReference>
<reference evidence="9" key="2">
    <citation type="journal article" date="2019" name="Phycologia">
        <title>The phylogenetic position of the morphologically unusual Pleurostichidium falkenbergii (Rhodomelaceae, Rhodophyta) based on plastid phylogenomics.</title>
        <authorList>
            <person name="Pasella M.M."/>
            <person name="Verbruggen H."/>
            <person name="Nelson W.A."/>
            <person name="Diaz-Tapia P."/>
        </authorList>
    </citation>
    <scope>NUCLEOTIDE SEQUENCE</scope>
</reference>
<dbReference type="InterPro" id="IPR009027">
    <property type="entry name" value="Ribosomal_bL9/RNase_H1_N"/>
</dbReference>
<dbReference type="InterPro" id="IPR036791">
    <property type="entry name" value="Ribosomal_bL9_C_sf"/>
</dbReference>
<dbReference type="Pfam" id="PF01281">
    <property type="entry name" value="Ribosomal_L9_N"/>
    <property type="match status" value="1"/>
</dbReference>
<evidence type="ECO:0000259" key="7">
    <source>
        <dbReference type="Pfam" id="PF01281"/>
    </source>
</evidence>
<sequence length="154" mass="18003">MKKKVSVILKQDNKRKRETQCIVNVARGYAFNYLIPNELAELATAKKVQHIKMFESIKTKKKEQNEIELQLIDNNIKKIKKISIYKKGGENNSIFGSITEKDIVKWISKYTNLFIHKLKLEILETKFTGIKYVKIQVHNKNTINIPLYIIPTNI</sequence>
<name>A0A4D6UWE8_9FLOR</name>
<evidence type="ECO:0000256" key="3">
    <source>
        <dbReference type="ARBA" id="ARBA00022884"/>
    </source>
</evidence>
<dbReference type="Gene3D" id="3.40.5.10">
    <property type="entry name" value="Ribosomal protein L9, N-terminal domain"/>
    <property type="match status" value="1"/>
</dbReference>
<dbReference type="GO" id="GO:0006412">
    <property type="term" value="P:translation"/>
    <property type="evidence" value="ECO:0007669"/>
    <property type="project" value="InterPro"/>
</dbReference>
<dbReference type="InterPro" id="IPR020594">
    <property type="entry name" value="Ribosomal_bL9_bac/chp"/>
</dbReference>
<dbReference type="InterPro" id="IPR036935">
    <property type="entry name" value="Ribosomal_bL9_N_sf"/>
</dbReference>
<dbReference type="InterPro" id="IPR020069">
    <property type="entry name" value="Ribosomal_bL9_C"/>
</dbReference>
<feature type="domain" description="Ribosomal protein L9" evidence="7">
    <location>
        <begin position="6"/>
        <end position="50"/>
    </location>
</feature>
<organism evidence="9">
    <name type="scientific">Pleurostichidium falkenbergii</name>
    <dbReference type="NCBI Taxonomy" id="121064"/>
    <lineage>
        <taxon>Eukaryota</taxon>
        <taxon>Rhodophyta</taxon>
        <taxon>Florideophyceae</taxon>
        <taxon>Rhodymeniophycidae</taxon>
        <taxon>Ceramiales</taxon>
        <taxon>Rhodomelaceae</taxon>
        <taxon>Pleurostichidium</taxon>
    </lineage>
</organism>
<dbReference type="GO" id="GO:0003735">
    <property type="term" value="F:structural constituent of ribosome"/>
    <property type="evidence" value="ECO:0007669"/>
    <property type="project" value="InterPro"/>
</dbReference>
<keyword evidence="9" id="KW-0934">Plastid</keyword>
<feature type="domain" description="Large ribosomal subunit protein bL9 C-terminal" evidence="8">
    <location>
        <begin position="75"/>
        <end position="149"/>
    </location>
</feature>
<gene>
    <name evidence="9" type="primary">rpl9</name>
</gene>